<dbReference type="EMBL" id="PFCP01000039">
    <property type="protein sequence ID" value="PIR68917.1"/>
    <property type="molecule type" value="Genomic_DNA"/>
</dbReference>
<reference evidence="2" key="1">
    <citation type="submission" date="2017-09" db="EMBL/GenBank/DDBJ databases">
        <title>Depth-based differentiation of microbial function through sediment-hosted aquifers and enrichment of novel symbionts in the deep terrestrial subsurface.</title>
        <authorList>
            <person name="Probst A.J."/>
            <person name="Ladd B."/>
            <person name="Jarett J.K."/>
            <person name="Geller-Mcgrath D.E."/>
            <person name="Sieber C.M.K."/>
            <person name="Emerson J.B."/>
            <person name="Anantharaman K."/>
            <person name="Thomas B.C."/>
            <person name="Malmstrom R."/>
            <person name="Stieglmeier M."/>
            <person name="Klingl A."/>
            <person name="Woyke T."/>
            <person name="Ryan C.M."/>
            <person name="Banfield J.F."/>
        </authorList>
    </citation>
    <scope>NUCLEOTIDE SEQUENCE [LARGE SCALE GENOMIC DNA]</scope>
</reference>
<accession>A0A2J0JI01</accession>
<gene>
    <name evidence="1" type="ORF">COU48_01520</name>
</gene>
<comment type="caution">
    <text evidence="1">The sequence shown here is derived from an EMBL/GenBank/DDBJ whole genome shotgun (WGS) entry which is preliminary data.</text>
</comment>
<protein>
    <submittedName>
        <fullName evidence="1">Uncharacterized protein</fullName>
    </submittedName>
</protein>
<organism evidence="1 2">
    <name type="scientific">Candidatus Nomurabacteria bacterium CG10_big_fil_rev_8_21_14_0_10_03_31_7</name>
    <dbReference type="NCBI Taxonomy" id="1974730"/>
    <lineage>
        <taxon>Bacteria</taxon>
        <taxon>Candidatus Nomuraibacteriota</taxon>
    </lineage>
</organism>
<dbReference type="Proteomes" id="UP000228613">
    <property type="component" value="Unassembled WGS sequence"/>
</dbReference>
<evidence type="ECO:0000313" key="1">
    <source>
        <dbReference type="EMBL" id="PIR68917.1"/>
    </source>
</evidence>
<proteinExistence type="predicted"/>
<evidence type="ECO:0000313" key="2">
    <source>
        <dbReference type="Proteomes" id="UP000228613"/>
    </source>
</evidence>
<name>A0A2J0JI01_9BACT</name>
<dbReference type="AlphaFoldDB" id="A0A2J0JI01"/>
<sequence length="74" mass="8889">MKELCKKCNGKYGEAFPYHKWPQQWYHGGGKTIFLCNHCKKLLEEDKEYSLHEVLCTPLCENRINNFLQKEYFS</sequence>